<name>A0A0P6W522_9HYPH</name>
<dbReference type="EMBL" id="LJYW01000001">
    <property type="protein sequence ID" value="KPL54336.1"/>
    <property type="molecule type" value="Genomic_DNA"/>
</dbReference>
<keyword evidence="8" id="KW-1185">Reference proteome</keyword>
<dbReference type="InterPro" id="IPR009056">
    <property type="entry name" value="Cyt_c-like_dom"/>
</dbReference>
<feature type="signal peptide" evidence="5">
    <location>
        <begin position="1"/>
        <end position="21"/>
    </location>
</feature>
<reference evidence="7 8" key="2">
    <citation type="submission" date="2015-10" db="EMBL/GenBank/DDBJ databases">
        <title>Draft Genome Sequence of Prosthecomicrobium hirschii ATCC 27832.</title>
        <authorList>
            <person name="Daniel J."/>
            <person name="Givan S.A."/>
            <person name="Brun Y.V."/>
            <person name="Brown P.J."/>
        </authorList>
    </citation>
    <scope>NUCLEOTIDE SEQUENCE [LARGE SCALE GENOMIC DNA]</scope>
    <source>
        <strain evidence="7 8">16</strain>
    </source>
</reference>
<keyword evidence="5" id="KW-0732">Signal</keyword>
<dbReference type="GO" id="GO:0009055">
    <property type="term" value="F:electron transfer activity"/>
    <property type="evidence" value="ECO:0007669"/>
    <property type="project" value="InterPro"/>
</dbReference>
<dbReference type="Pfam" id="PF00034">
    <property type="entry name" value="Cytochrom_C"/>
    <property type="match status" value="1"/>
</dbReference>
<feature type="domain" description="Cytochrome c" evidence="6">
    <location>
        <begin position="22"/>
        <end position="114"/>
    </location>
</feature>
<dbReference type="PROSITE" id="PS51007">
    <property type="entry name" value="CYTC"/>
    <property type="match status" value="1"/>
</dbReference>
<keyword evidence="3 4" id="KW-0408">Iron</keyword>
<comment type="caution">
    <text evidence="7">The sequence shown here is derived from an EMBL/GenBank/DDBJ whole genome shotgun (WGS) entry which is preliminary data.</text>
</comment>
<protein>
    <recommendedName>
        <fullName evidence="6">Cytochrome c domain-containing protein</fullName>
    </recommendedName>
</protein>
<evidence type="ECO:0000259" key="6">
    <source>
        <dbReference type="PROSITE" id="PS51007"/>
    </source>
</evidence>
<keyword evidence="1 4" id="KW-0349">Heme</keyword>
<dbReference type="STRING" id="665126.ABB55_20735"/>
<evidence type="ECO:0000256" key="3">
    <source>
        <dbReference type="ARBA" id="ARBA00023004"/>
    </source>
</evidence>
<accession>A0A0P6W522</accession>
<evidence type="ECO:0000256" key="2">
    <source>
        <dbReference type="ARBA" id="ARBA00022723"/>
    </source>
</evidence>
<evidence type="ECO:0000256" key="1">
    <source>
        <dbReference type="ARBA" id="ARBA00022617"/>
    </source>
</evidence>
<evidence type="ECO:0000256" key="4">
    <source>
        <dbReference type="PROSITE-ProRule" id="PRU00433"/>
    </source>
</evidence>
<dbReference type="SUPFAM" id="SSF46626">
    <property type="entry name" value="Cytochrome c"/>
    <property type="match status" value="1"/>
</dbReference>
<keyword evidence="2 4" id="KW-0479">Metal-binding</keyword>
<dbReference type="PANTHER" id="PTHR35008">
    <property type="entry name" value="BLL4482 PROTEIN-RELATED"/>
    <property type="match status" value="1"/>
</dbReference>
<sequence>MAIALAAGLAGLAGLSGGAGAARAADGKAVYAAVCQACHQDAGKGAAGVAPPLKSAVVKATTAKTRDYVPLVVLNGLSGPIESEGLSFQTVMPPQGHLSDEEIAAVTHYVTQTLNGAKGAKVDAKAVAALRAGKAPSAADLRAMRSRP</sequence>
<gene>
    <name evidence="7" type="ORF">ABB55_20735</name>
</gene>
<evidence type="ECO:0000313" key="7">
    <source>
        <dbReference type="EMBL" id="KPL54336.1"/>
    </source>
</evidence>
<dbReference type="InterPro" id="IPR036909">
    <property type="entry name" value="Cyt_c-like_dom_sf"/>
</dbReference>
<evidence type="ECO:0000313" key="8">
    <source>
        <dbReference type="Proteomes" id="UP000048984"/>
    </source>
</evidence>
<dbReference type="PANTHER" id="PTHR35008:SF8">
    <property type="entry name" value="ALCOHOL DEHYDROGENASE CYTOCHROME C SUBUNIT"/>
    <property type="match status" value="1"/>
</dbReference>
<dbReference type="GO" id="GO:0020037">
    <property type="term" value="F:heme binding"/>
    <property type="evidence" value="ECO:0007669"/>
    <property type="project" value="InterPro"/>
</dbReference>
<feature type="chain" id="PRO_5006132100" description="Cytochrome c domain-containing protein" evidence="5">
    <location>
        <begin position="22"/>
        <end position="148"/>
    </location>
</feature>
<dbReference type="Proteomes" id="UP000048984">
    <property type="component" value="Unassembled WGS sequence"/>
</dbReference>
<organism evidence="7 8">
    <name type="scientific">Prosthecodimorpha hirschii</name>
    <dbReference type="NCBI Taxonomy" id="665126"/>
    <lineage>
        <taxon>Bacteria</taxon>
        <taxon>Pseudomonadati</taxon>
        <taxon>Pseudomonadota</taxon>
        <taxon>Alphaproteobacteria</taxon>
        <taxon>Hyphomicrobiales</taxon>
        <taxon>Ancalomicrobiaceae</taxon>
        <taxon>Prosthecodimorpha</taxon>
    </lineage>
</organism>
<reference evidence="7 8" key="1">
    <citation type="submission" date="2015-09" db="EMBL/GenBank/DDBJ databases">
        <authorList>
            <person name="Jackson K.R."/>
            <person name="Lunt B.L."/>
            <person name="Fisher J.N.B."/>
            <person name="Gardner A.V."/>
            <person name="Bailey M.E."/>
            <person name="Deus L.M."/>
            <person name="Earl A.S."/>
            <person name="Gibby P.D."/>
            <person name="Hartmann K.A."/>
            <person name="Liu J.E."/>
            <person name="Manci A.M."/>
            <person name="Nielsen D.A."/>
            <person name="Solomon M.B."/>
            <person name="Breakwell D.P."/>
            <person name="Burnett S.H."/>
            <person name="Grose J.H."/>
        </authorList>
    </citation>
    <scope>NUCLEOTIDE SEQUENCE [LARGE SCALE GENOMIC DNA]</scope>
    <source>
        <strain evidence="7 8">16</strain>
    </source>
</reference>
<dbReference type="InterPro" id="IPR051459">
    <property type="entry name" value="Cytochrome_c-type_DH"/>
</dbReference>
<proteinExistence type="predicted"/>
<dbReference type="GO" id="GO:0046872">
    <property type="term" value="F:metal ion binding"/>
    <property type="evidence" value="ECO:0007669"/>
    <property type="project" value="UniProtKB-KW"/>
</dbReference>
<dbReference type="Gene3D" id="1.10.760.10">
    <property type="entry name" value="Cytochrome c-like domain"/>
    <property type="match status" value="1"/>
</dbReference>
<dbReference type="AlphaFoldDB" id="A0A0P6W522"/>
<dbReference type="RefSeq" id="WP_054360504.1">
    <property type="nucleotide sequence ID" value="NZ_LJYW01000001.1"/>
</dbReference>
<evidence type="ECO:0000256" key="5">
    <source>
        <dbReference type="SAM" id="SignalP"/>
    </source>
</evidence>